<accession>A0A5B8XDP4</accession>
<dbReference type="EMBL" id="CP029077">
    <property type="protein sequence ID" value="QED23432.1"/>
    <property type="molecule type" value="Genomic_DNA"/>
</dbReference>
<dbReference type="SMART" id="SM01234">
    <property type="entry name" value="Haemolytic"/>
    <property type="match status" value="1"/>
</dbReference>
<dbReference type="AlphaFoldDB" id="A0A5B8XDP4"/>
<dbReference type="RefSeq" id="WP_146820702.1">
    <property type="nucleotide sequence ID" value="NZ_CP029077.1"/>
</dbReference>
<sequence length="75" mass="8937">MLRSIFIYFVKLYQYTISPFLPKSCIFVPTCSEYAIQVLTSRKYNLLKSLLLIVKRIFKCNSLFTKKSIKIDDFR</sequence>
<protein>
    <submittedName>
        <fullName evidence="1">Membrane protein insertion efficiency factor</fullName>
    </submittedName>
</protein>
<dbReference type="Pfam" id="PF01809">
    <property type="entry name" value="YidD"/>
    <property type="match status" value="1"/>
</dbReference>
<dbReference type="PANTHER" id="PTHR33383">
    <property type="entry name" value="MEMBRANE PROTEIN INSERTION EFFICIENCY FACTOR-RELATED"/>
    <property type="match status" value="1"/>
</dbReference>
<name>A0A5B8XDP4_9RICK</name>
<dbReference type="InterPro" id="IPR002696">
    <property type="entry name" value="Membr_insert_effic_factor_YidD"/>
</dbReference>
<keyword evidence="2" id="KW-1185">Reference proteome</keyword>
<dbReference type="NCBIfam" id="TIGR00278">
    <property type="entry name" value="membrane protein insertion efficiency factor YidD"/>
    <property type="match status" value="1"/>
</dbReference>
<gene>
    <name evidence="1" type="ORF">Deia_00640</name>
</gene>
<organism evidence="1 2">
    <name type="scientific">Candidatus Deianiraea vastatrix</name>
    <dbReference type="NCBI Taxonomy" id="2163644"/>
    <lineage>
        <taxon>Bacteria</taxon>
        <taxon>Pseudomonadati</taxon>
        <taxon>Pseudomonadota</taxon>
        <taxon>Alphaproteobacteria</taxon>
        <taxon>Rickettsiales</taxon>
        <taxon>Candidatus Deianiraeaceae</taxon>
        <taxon>Candidatus Deianiraea</taxon>
    </lineage>
</organism>
<reference evidence="1 2" key="1">
    <citation type="journal article" date="2019" name="ISME J.">
        <title>Deianiraea, an extracellular bacterium associated with the ciliate Paramecium, suggests an alternative scenario for the evolution of Rickettsiales.</title>
        <authorList>
            <person name="Castelli M."/>
            <person name="Sabaneyeva E."/>
            <person name="Lanzoni O."/>
            <person name="Lebedeva N."/>
            <person name="Floriano A.M."/>
            <person name="Gaiarsa S."/>
            <person name="Benken K."/>
            <person name="Modeo L."/>
            <person name="Bandi C."/>
            <person name="Potekhin A."/>
            <person name="Sassera D."/>
            <person name="Petroni G."/>
        </authorList>
    </citation>
    <scope>NUCLEOTIDE SEQUENCE [LARGE SCALE GENOMIC DNA]</scope>
    <source>
        <strain evidence="1">CyL4-1</strain>
    </source>
</reference>
<evidence type="ECO:0000313" key="2">
    <source>
        <dbReference type="Proteomes" id="UP000321934"/>
    </source>
</evidence>
<dbReference type="Proteomes" id="UP000321934">
    <property type="component" value="Chromosome"/>
</dbReference>
<evidence type="ECO:0000313" key="1">
    <source>
        <dbReference type="EMBL" id="QED23432.1"/>
    </source>
</evidence>
<dbReference type="PANTHER" id="PTHR33383:SF1">
    <property type="entry name" value="MEMBRANE PROTEIN INSERTION EFFICIENCY FACTOR-RELATED"/>
    <property type="match status" value="1"/>
</dbReference>
<proteinExistence type="predicted"/>
<dbReference type="OrthoDB" id="9801753at2"/>